<accession>A0A563EGT9</accession>
<gene>
    <name evidence="2" type="ORF">FKR81_38560</name>
</gene>
<dbReference type="InterPro" id="IPR004360">
    <property type="entry name" value="Glyas_Fos-R_dOase_dom"/>
</dbReference>
<dbReference type="PANTHER" id="PTHR34109">
    <property type="entry name" value="BNAUNNG04460D PROTEIN-RELATED"/>
    <property type="match status" value="1"/>
</dbReference>
<dbReference type="Proteomes" id="UP000316639">
    <property type="component" value="Unassembled WGS sequence"/>
</dbReference>
<dbReference type="EMBL" id="VOBR01000039">
    <property type="protein sequence ID" value="TWP45736.1"/>
    <property type="molecule type" value="Genomic_DNA"/>
</dbReference>
<dbReference type="CDD" id="cd07246">
    <property type="entry name" value="VOC_like"/>
    <property type="match status" value="1"/>
</dbReference>
<dbReference type="Gene3D" id="3.30.720.120">
    <property type="match status" value="1"/>
</dbReference>
<organism evidence="2 3">
    <name type="scientific">Lentzea tibetensis</name>
    <dbReference type="NCBI Taxonomy" id="2591470"/>
    <lineage>
        <taxon>Bacteria</taxon>
        <taxon>Bacillati</taxon>
        <taxon>Actinomycetota</taxon>
        <taxon>Actinomycetes</taxon>
        <taxon>Pseudonocardiales</taxon>
        <taxon>Pseudonocardiaceae</taxon>
        <taxon>Lentzea</taxon>
    </lineage>
</organism>
<dbReference type="Gene3D" id="3.30.720.110">
    <property type="match status" value="1"/>
</dbReference>
<dbReference type="AlphaFoldDB" id="A0A563EGT9"/>
<keyword evidence="3" id="KW-1185">Reference proteome</keyword>
<evidence type="ECO:0000259" key="1">
    <source>
        <dbReference type="PROSITE" id="PS51819"/>
    </source>
</evidence>
<dbReference type="Pfam" id="PF00903">
    <property type="entry name" value="Glyoxalase"/>
    <property type="match status" value="1"/>
</dbReference>
<evidence type="ECO:0000313" key="3">
    <source>
        <dbReference type="Proteomes" id="UP000316639"/>
    </source>
</evidence>
<sequence>MADVKPVPDNYPQLAPYLCVDGAGAAIDFYRAVFGATERMRMAEPDGRLGHAELEIGSAVIMLADEFPDLGIRSPKTIGGTPVTLSLYVEDVDDVFAKAIAAGATALRPITDQFYGDRSGQFEDPFGHRWSVATRIEDLSPQEMAERAAAATSG</sequence>
<comment type="caution">
    <text evidence="2">The sequence shown here is derived from an EMBL/GenBank/DDBJ whole genome shotgun (WGS) entry which is preliminary data.</text>
</comment>
<proteinExistence type="predicted"/>
<name>A0A563EGT9_9PSEU</name>
<dbReference type="RefSeq" id="WP_146359579.1">
    <property type="nucleotide sequence ID" value="NZ_VOBR01000039.1"/>
</dbReference>
<dbReference type="OrthoDB" id="9795306at2"/>
<dbReference type="SUPFAM" id="SSF54593">
    <property type="entry name" value="Glyoxalase/Bleomycin resistance protein/Dihydroxybiphenyl dioxygenase"/>
    <property type="match status" value="1"/>
</dbReference>
<evidence type="ECO:0000313" key="2">
    <source>
        <dbReference type="EMBL" id="TWP45736.1"/>
    </source>
</evidence>
<reference evidence="2 3" key="1">
    <citation type="submission" date="2019-07" db="EMBL/GenBank/DDBJ databases">
        <title>Lentzea xizangensis sp. nov., isolated from Qinghai-Tibetan Plateau Soils.</title>
        <authorList>
            <person name="Huang J."/>
        </authorList>
    </citation>
    <scope>NUCLEOTIDE SEQUENCE [LARGE SCALE GENOMIC DNA]</scope>
    <source>
        <strain evidence="2 3">FXJ1.1311</strain>
    </source>
</reference>
<protein>
    <submittedName>
        <fullName evidence="2">VOC family protein</fullName>
    </submittedName>
</protein>
<dbReference type="PROSITE" id="PS51819">
    <property type="entry name" value="VOC"/>
    <property type="match status" value="1"/>
</dbReference>
<feature type="domain" description="VOC" evidence="1">
    <location>
        <begin position="10"/>
        <end position="135"/>
    </location>
</feature>
<dbReference type="InterPro" id="IPR037523">
    <property type="entry name" value="VOC_core"/>
</dbReference>
<dbReference type="PANTHER" id="PTHR34109:SF1">
    <property type="entry name" value="VOC DOMAIN-CONTAINING PROTEIN"/>
    <property type="match status" value="1"/>
</dbReference>
<dbReference type="InterPro" id="IPR029068">
    <property type="entry name" value="Glyas_Bleomycin-R_OHBP_Dase"/>
</dbReference>